<evidence type="ECO:0000313" key="1">
    <source>
        <dbReference type="EMBL" id="CAG8814281.1"/>
    </source>
</evidence>
<dbReference type="EMBL" id="CAJVQB010029592">
    <property type="protein sequence ID" value="CAG8814281.1"/>
    <property type="molecule type" value="Genomic_DNA"/>
</dbReference>
<accession>A0ABN7W3K8</accession>
<comment type="caution">
    <text evidence="1">The sequence shown here is derived from an EMBL/GenBank/DDBJ whole genome shotgun (WGS) entry which is preliminary data.</text>
</comment>
<dbReference type="Proteomes" id="UP000789901">
    <property type="component" value="Unassembled WGS sequence"/>
</dbReference>
<reference evidence="1 2" key="1">
    <citation type="submission" date="2021-06" db="EMBL/GenBank/DDBJ databases">
        <authorList>
            <person name="Kallberg Y."/>
            <person name="Tangrot J."/>
            <person name="Rosling A."/>
        </authorList>
    </citation>
    <scope>NUCLEOTIDE SEQUENCE [LARGE SCALE GENOMIC DNA]</scope>
    <source>
        <strain evidence="1 2">120-4 pot B 10/14</strain>
    </source>
</reference>
<name>A0ABN7W3K8_GIGMA</name>
<proteinExistence type="predicted"/>
<organism evidence="1 2">
    <name type="scientific">Gigaspora margarita</name>
    <dbReference type="NCBI Taxonomy" id="4874"/>
    <lineage>
        <taxon>Eukaryota</taxon>
        <taxon>Fungi</taxon>
        <taxon>Fungi incertae sedis</taxon>
        <taxon>Mucoromycota</taxon>
        <taxon>Glomeromycotina</taxon>
        <taxon>Glomeromycetes</taxon>
        <taxon>Diversisporales</taxon>
        <taxon>Gigasporaceae</taxon>
        <taxon>Gigaspora</taxon>
    </lineage>
</organism>
<protein>
    <submittedName>
        <fullName evidence="1">1345_t:CDS:1</fullName>
    </submittedName>
</protein>
<sequence length="110" mass="12995">YLEQDKYIDFEEILDNDVMERISCLNEINRENKSSKILDNDLEMIQNDDDNSTINDDDDPLNNDTFQDIIEAFTKILSFLNKPPNNINITQLEIESVKVLYEKIRTQHLE</sequence>
<evidence type="ECO:0000313" key="2">
    <source>
        <dbReference type="Proteomes" id="UP000789901"/>
    </source>
</evidence>
<feature type="non-terminal residue" evidence="1">
    <location>
        <position position="1"/>
    </location>
</feature>
<keyword evidence="2" id="KW-1185">Reference proteome</keyword>
<gene>
    <name evidence="1" type="ORF">GMARGA_LOCUS26007</name>
</gene>